<dbReference type="Pfam" id="PF09594">
    <property type="entry name" value="GT87"/>
    <property type="match status" value="1"/>
</dbReference>
<evidence type="ECO:0000256" key="6">
    <source>
        <dbReference type="ARBA" id="ARBA00023136"/>
    </source>
</evidence>
<feature type="transmembrane region" description="Helical" evidence="8">
    <location>
        <begin position="314"/>
        <end position="330"/>
    </location>
</feature>
<dbReference type="GO" id="GO:0005886">
    <property type="term" value="C:plasma membrane"/>
    <property type="evidence" value="ECO:0007669"/>
    <property type="project" value="UniProtKB-SubCell"/>
</dbReference>
<name>A0A6C0GPC2_9BACT</name>
<feature type="transmembrane region" description="Helical" evidence="8">
    <location>
        <begin position="337"/>
        <end position="359"/>
    </location>
</feature>
<feature type="transmembrane region" description="Helical" evidence="8">
    <location>
        <begin position="269"/>
        <end position="285"/>
    </location>
</feature>
<keyword evidence="5 8" id="KW-1133">Transmembrane helix</keyword>
<keyword evidence="6 8" id="KW-0472">Membrane</keyword>
<feature type="transmembrane region" description="Helical" evidence="8">
    <location>
        <begin position="20"/>
        <end position="38"/>
    </location>
</feature>
<dbReference type="InterPro" id="IPR018584">
    <property type="entry name" value="GT87"/>
</dbReference>
<feature type="transmembrane region" description="Helical" evidence="8">
    <location>
        <begin position="206"/>
        <end position="225"/>
    </location>
</feature>
<protein>
    <submittedName>
        <fullName evidence="9">DUF2029 domain-containing protein</fullName>
    </submittedName>
</protein>
<keyword evidence="3" id="KW-0808">Transferase</keyword>
<evidence type="ECO:0000256" key="4">
    <source>
        <dbReference type="ARBA" id="ARBA00022692"/>
    </source>
</evidence>
<keyword evidence="4 8" id="KW-0812">Transmembrane</keyword>
<evidence type="ECO:0000256" key="3">
    <source>
        <dbReference type="ARBA" id="ARBA00022679"/>
    </source>
</evidence>
<evidence type="ECO:0000256" key="8">
    <source>
        <dbReference type="SAM" id="Phobius"/>
    </source>
</evidence>
<organism evidence="9 10">
    <name type="scientific">Rhodocytophaga rosea</name>
    <dbReference type="NCBI Taxonomy" id="2704465"/>
    <lineage>
        <taxon>Bacteria</taxon>
        <taxon>Pseudomonadati</taxon>
        <taxon>Bacteroidota</taxon>
        <taxon>Cytophagia</taxon>
        <taxon>Cytophagales</taxon>
        <taxon>Rhodocytophagaceae</taxon>
        <taxon>Rhodocytophaga</taxon>
    </lineage>
</organism>
<dbReference type="Proteomes" id="UP000480178">
    <property type="component" value="Chromosome"/>
</dbReference>
<dbReference type="GO" id="GO:0016758">
    <property type="term" value="F:hexosyltransferase activity"/>
    <property type="evidence" value="ECO:0007669"/>
    <property type="project" value="InterPro"/>
</dbReference>
<evidence type="ECO:0000256" key="7">
    <source>
        <dbReference type="ARBA" id="ARBA00024033"/>
    </source>
</evidence>
<accession>A0A6C0GPC2</accession>
<dbReference type="AlphaFoldDB" id="A0A6C0GPC2"/>
<evidence type="ECO:0000313" key="10">
    <source>
        <dbReference type="Proteomes" id="UP000480178"/>
    </source>
</evidence>
<keyword evidence="10" id="KW-1185">Reference proteome</keyword>
<feature type="transmembrane region" description="Helical" evidence="8">
    <location>
        <begin position="246"/>
        <end position="263"/>
    </location>
</feature>
<feature type="transmembrane region" description="Helical" evidence="8">
    <location>
        <begin position="365"/>
        <end position="384"/>
    </location>
</feature>
<gene>
    <name evidence="9" type="ORF">GXP67_26205</name>
</gene>
<reference evidence="9 10" key="1">
    <citation type="submission" date="2020-01" db="EMBL/GenBank/DDBJ databases">
        <authorList>
            <person name="Kim M.K."/>
        </authorList>
    </citation>
    <scope>NUCLEOTIDE SEQUENCE [LARGE SCALE GENOMIC DNA]</scope>
    <source>
        <strain evidence="9 10">172606-1</strain>
    </source>
</reference>
<sequence length="402" mass="46666">MTIQNKAIDAVIRRLNNTRFIALTYAAITLIVSLIQYFSSPKFIEGYPVGYTRYNNYVIFKQSFFHLINNQDLYILYLQQQWDLYKYSPTFALLMAPLAVLPDIVGLFLWNALNTLPLFIAIWSLPFHQDKLKVFILWFILQELLTSIQNAQSNGLMAALLILAFNSFERKKVWLAALCIVLAFYIKIFGIVAAVLFLFYPDKLKFIGYSVLWGIVLLLLPLIVISPDQLVFLYKSWQQMLAADHSASYGLSVMGWLYTWFGLELSKTLVLLAGVVLFCVPLLKFRAYNNKLFRILFLASILIWIVIFNHKAESPTFIIAMCGVGIWYFFQKRDKLNLTLVILAFVFTSLSPTDIFPPFLRQQLVYPYVLKAAFCIFIWFRLLYQLLTENYVPEPEVEKTNI</sequence>
<proteinExistence type="inferred from homology"/>
<evidence type="ECO:0000256" key="2">
    <source>
        <dbReference type="ARBA" id="ARBA00022475"/>
    </source>
</evidence>
<evidence type="ECO:0000256" key="5">
    <source>
        <dbReference type="ARBA" id="ARBA00022989"/>
    </source>
</evidence>
<feature type="transmembrane region" description="Helical" evidence="8">
    <location>
        <begin position="292"/>
        <end position="308"/>
    </location>
</feature>
<dbReference type="RefSeq" id="WP_162445872.1">
    <property type="nucleotide sequence ID" value="NZ_CP048222.1"/>
</dbReference>
<keyword evidence="2" id="KW-1003">Cell membrane</keyword>
<dbReference type="KEGG" id="rhoz:GXP67_26205"/>
<dbReference type="EMBL" id="CP048222">
    <property type="protein sequence ID" value="QHT69889.1"/>
    <property type="molecule type" value="Genomic_DNA"/>
</dbReference>
<feature type="transmembrane region" description="Helical" evidence="8">
    <location>
        <begin position="173"/>
        <end position="200"/>
    </location>
</feature>
<evidence type="ECO:0000256" key="1">
    <source>
        <dbReference type="ARBA" id="ARBA00004651"/>
    </source>
</evidence>
<evidence type="ECO:0000313" key="9">
    <source>
        <dbReference type="EMBL" id="QHT69889.1"/>
    </source>
</evidence>
<comment type="subcellular location">
    <subcellularLocation>
        <location evidence="1">Cell membrane</location>
        <topology evidence="1">Multi-pass membrane protein</topology>
    </subcellularLocation>
</comment>
<comment type="similarity">
    <text evidence="7">Belongs to the glycosyltransferase 87 family.</text>
</comment>